<evidence type="ECO:0000313" key="3">
    <source>
        <dbReference type="Proteomes" id="UP000010959"/>
    </source>
</evidence>
<dbReference type="AlphaFoldDB" id="L7CKD7"/>
<proteinExistence type="predicted"/>
<feature type="region of interest" description="Disordered" evidence="1">
    <location>
        <begin position="20"/>
        <end position="41"/>
    </location>
</feature>
<dbReference type="EMBL" id="AMWG01000043">
    <property type="protein sequence ID" value="ELP34092.1"/>
    <property type="molecule type" value="Genomic_DNA"/>
</dbReference>
<evidence type="ECO:0000313" key="2">
    <source>
        <dbReference type="EMBL" id="ELP34092.1"/>
    </source>
</evidence>
<protein>
    <submittedName>
        <fullName evidence="2">Uncharacterized protein</fullName>
    </submittedName>
</protein>
<reference evidence="2 3" key="1">
    <citation type="journal article" date="2013" name="Mar. Genomics">
        <title>Expression of sulfatases in Rhodopirellula baltica and the diversity of sulfatases in the genus Rhodopirellula.</title>
        <authorList>
            <person name="Wegner C.E."/>
            <person name="Richter-Heitmann T."/>
            <person name="Klindworth A."/>
            <person name="Klockow C."/>
            <person name="Richter M."/>
            <person name="Achstetter T."/>
            <person name="Glockner F.O."/>
            <person name="Harder J."/>
        </authorList>
    </citation>
    <scope>NUCLEOTIDE SEQUENCE [LARGE SCALE GENOMIC DNA]</scope>
    <source>
        <strain evidence="2 3">SWK14</strain>
    </source>
</reference>
<sequence>MLNRDVIVCVGLLVRWASQPVDHNPKGHDLSIEPSTTFERM</sequence>
<name>L7CKD7_RHOBT</name>
<dbReference type="Proteomes" id="UP000010959">
    <property type="component" value="Unassembled WGS sequence"/>
</dbReference>
<organism evidence="2 3">
    <name type="scientific">Rhodopirellula baltica SWK14</name>
    <dbReference type="NCBI Taxonomy" id="993516"/>
    <lineage>
        <taxon>Bacteria</taxon>
        <taxon>Pseudomonadati</taxon>
        <taxon>Planctomycetota</taxon>
        <taxon>Planctomycetia</taxon>
        <taxon>Pirellulales</taxon>
        <taxon>Pirellulaceae</taxon>
        <taxon>Rhodopirellula</taxon>
    </lineage>
</organism>
<comment type="caution">
    <text evidence="2">The sequence shown here is derived from an EMBL/GenBank/DDBJ whole genome shotgun (WGS) entry which is preliminary data.</text>
</comment>
<accession>L7CKD7</accession>
<gene>
    <name evidence="2" type="ORF">RBSWK_02228</name>
</gene>
<evidence type="ECO:0000256" key="1">
    <source>
        <dbReference type="SAM" id="MobiDB-lite"/>
    </source>
</evidence>